<dbReference type="InterPro" id="IPR036866">
    <property type="entry name" value="RibonucZ/Hydroxyglut_hydro"/>
</dbReference>
<dbReference type="Proteomes" id="UP001300692">
    <property type="component" value="Unassembled WGS sequence"/>
</dbReference>
<feature type="domain" description="Metallo-beta-lactamase" evidence="2">
    <location>
        <begin position="335"/>
        <end position="518"/>
    </location>
</feature>
<comment type="similarity">
    <text evidence="1">Belongs to the metallo-beta-lactamase superfamily. Class-B beta-lactamase family.</text>
</comment>
<dbReference type="PANTHER" id="PTHR42951:SF4">
    <property type="entry name" value="ACYL-COENZYME A THIOESTERASE MBLAC2"/>
    <property type="match status" value="1"/>
</dbReference>
<dbReference type="RefSeq" id="WP_264139533.1">
    <property type="nucleotide sequence ID" value="NZ_JAOYOD010000001.1"/>
</dbReference>
<dbReference type="Gene3D" id="3.60.15.10">
    <property type="entry name" value="Ribonuclease Z/Hydroxyacylglutathione hydrolase-like"/>
    <property type="match status" value="1"/>
</dbReference>
<dbReference type="PROSITE" id="PS51257">
    <property type="entry name" value="PROKAR_LIPOPROTEIN"/>
    <property type="match status" value="1"/>
</dbReference>
<dbReference type="EMBL" id="JAOYOD010000001">
    <property type="protein sequence ID" value="MCV9388646.1"/>
    <property type="molecule type" value="Genomic_DNA"/>
</dbReference>
<evidence type="ECO:0000313" key="3">
    <source>
        <dbReference type="EMBL" id="MCV9388646.1"/>
    </source>
</evidence>
<reference evidence="3 4" key="1">
    <citation type="submission" date="2022-10" db="EMBL/GenBank/DDBJ databases">
        <title>Comparative genomics and taxonomic characterization of three novel marine species of genus Reichenbachiella exhibiting antioxidant and polysaccharide degradation activities.</title>
        <authorList>
            <person name="Muhammad N."/>
            <person name="Lee Y.-J."/>
            <person name="Ko J."/>
            <person name="Kim S.-G."/>
        </authorList>
    </citation>
    <scope>NUCLEOTIDE SEQUENCE [LARGE SCALE GENOMIC DNA]</scope>
    <source>
        <strain evidence="3 4">ABR2-5</strain>
    </source>
</reference>
<evidence type="ECO:0000313" key="4">
    <source>
        <dbReference type="Proteomes" id="UP001300692"/>
    </source>
</evidence>
<evidence type="ECO:0000256" key="1">
    <source>
        <dbReference type="ARBA" id="ARBA00005250"/>
    </source>
</evidence>
<gene>
    <name evidence="3" type="ORF">N7U62_18310</name>
</gene>
<comment type="caution">
    <text evidence="3">The sequence shown here is derived from an EMBL/GenBank/DDBJ whole genome shotgun (WGS) entry which is preliminary data.</text>
</comment>
<dbReference type="SMART" id="SM00849">
    <property type="entry name" value="Lactamase_B"/>
    <property type="match status" value="1"/>
</dbReference>
<dbReference type="InterPro" id="IPR050855">
    <property type="entry name" value="NDM-1-like"/>
</dbReference>
<dbReference type="PANTHER" id="PTHR42951">
    <property type="entry name" value="METALLO-BETA-LACTAMASE DOMAIN-CONTAINING"/>
    <property type="match status" value="1"/>
</dbReference>
<organism evidence="3 4">
    <name type="scientific">Reichenbachiella ulvae</name>
    <dbReference type="NCBI Taxonomy" id="2980104"/>
    <lineage>
        <taxon>Bacteria</taxon>
        <taxon>Pseudomonadati</taxon>
        <taxon>Bacteroidota</taxon>
        <taxon>Cytophagia</taxon>
        <taxon>Cytophagales</taxon>
        <taxon>Reichenbachiellaceae</taxon>
        <taxon>Reichenbachiella</taxon>
    </lineage>
</organism>
<dbReference type="SUPFAM" id="SSF56281">
    <property type="entry name" value="Metallo-hydrolase/oxidoreductase"/>
    <property type="match status" value="1"/>
</dbReference>
<sequence length="533" mass="59514">MYHIERTNRRTKSSLTLFAGILLGIATIFSACEEEDFESKNIALQQVVQAVGGAQVLEQITHMAYQAEGQFIEPHQEGEEIQSYDHVSATFKYKALTSLNHRQLLYEWTQEFIYPFPYNGTSTVIIDDQNGSIEGAHGLGSRFFGFDAAAALYSSRLEAILKTEIMSNPLELIKALQNEPKQSSLDQSFSLSQGADLPEIKVHIDEETLLPTHASTVEADFLLGNVTFEVRYSDWKKVEKSVYYPTQLDYYLGDDLIRTETLSEVSTNPSIDSETFVPHAEGSYDEEQGRYGILSSQWYHRMFSFGFSQDLPMDEVQISEVGANVHLISGGAELAYVVLAVETENGIVLIEPALNPRRSQAVADKIKATFPNQEIIAVAATHHHMDHFGGFSYFAEQGADLYIGASAIPFIEEVLSADHSLMGLDLQDIMIHGISQASSIEGAFQALPLQTPHTEDMLVFYFDAIKALYVGDIFNAGLYYGYDYYSEGTQDILRERAQLLRDFIAEQGIEVETLLTVHGGSTNIEELHMLADR</sequence>
<proteinExistence type="inferred from homology"/>
<evidence type="ECO:0000259" key="2">
    <source>
        <dbReference type="SMART" id="SM00849"/>
    </source>
</evidence>
<dbReference type="Pfam" id="PF00753">
    <property type="entry name" value="Lactamase_B"/>
    <property type="match status" value="1"/>
</dbReference>
<dbReference type="InterPro" id="IPR001279">
    <property type="entry name" value="Metallo-B-lactamas"/>
</dbReference>
<name>A0ABT3CY74_9BACT</name>
<keyword evidence="4" id="KW-1185">Reference proteome</keyword>
<accession>A0ABT3CY74</accession>
<protein>
    <submittedName>
        <fullName evidence="3">MBL fold metallo-hydrolase</fullName>
    </submittedName>
</protein>